<dbReference type="Pfam" id="PF17826">
    <property type="entry name" value="DUF5588"/>
    <property type="match status" value="1"/>
</dbReference>
<dbReference type="Gene3D" id="1.25.40.10">
    <property type="entry name" value="Tetratricopeptide repeat domain"/>
    <property type="match status" value="1"/>
</dbReference>
<accession>A0A3Q0DIH1</accession>
<dbReference type="PANTHER" id="PTHR31919:SF1">
    <property type="entry name" value="ZINC FINGERS AND HOMEOBOXES PROTEIN 1, ISOFORM 2"/>
    <property type="match status" value="1"/>
</dbReference>
<dbReference type="InterPro" id="IPR011990">
    <property type="entry name" value="TPR-like_helical_dom_sf"/>
</dbReference>
<dbReference type="CTD" id="103183208"/>
<organism evidence="2 3">
    <name type="scientific">Carlito syrichta</name>
    <name type="common">Philippine tarsier</name>
    <name type="synonym">Tarsius syrichta</name>
    <dbReference type="NCBI Taxonomy" id="1868482"/>
    <lineage>
        <taxon>Eukaryota</taxon>
        <taxon>Metazoa</taxon>
        <taxon>Chordata</taxon>
        <taxon>Craniata</taxon>
        <taxon>Vertebrata</taxon>
        <taxon>Euteleostomi</taxon>
        <taxon>Mammalia</taxon>
        <taxon>Eutheria</taxon>
        <taxon>Euarchontoglires</taxon>
        <taxon>Primates</taxon>
        <taxon>Haplorrhini</taxon>
        <taxon>Tarsiiformes</taxon>
        <taxon>Tarsiidae</taxon>
        <taxon>Carlito</taxon>
    </lineage>
</organism>
<keyword evidence="2" id="KW-1185">Reference proteome</keyword>
<dbReference type="GeneID" id="103275715"/>
<reference evidence="3" key="1">
    <citation type="submission" date="2025-08" db="UniProtKB">
        <authorList>
            <consortium name="RefSeq"/>
        </authorList>
    </citation>
    <scope>IDENTIFICATION</scope>
</reference>
<dbReference type="InterPro" id="IPR041404">
    <property type="entry name" value="DUF5588"/>
</dbReference>
<evidence type="ECO:0000313" key="2">
    <source>
        <dbReference type="Proteomes" id="UP000189704"/>
    </source>
</evidence>
<evidence type="ECO:0000313" key="3">
    <source>
        <dbReference type="RefSeq" id="XP_021561915.1"/>
    </source>
</evidence>
<protein>
    <submittedName>
        <fullName evidence="3">Uncharacterized protein C8orf76 homolog</fullName>
    </submittedName>
</protein>
<dbReference type="PANTHER" id="PTHR31919">
    <property type="entry name" value="ZINC FINGERS AND HOMEOBOXES PROTEIN 1, ISOFORM 2"/>
    <property type="match status" value="1"/>
</dbReference>
<dbReference type="AlphaFoldDB" id="A0A3Q0DIH1"/>
<dbReference type="KEGG" id="csyr:103275715"/>
<feature type="region of interest" description="Disordered" evidence="1">
    <location>
        <begin position="262"/>
        <end position="283"/>
    </location>
</feature>
<dbReference type="SUPFAM" id="SSF48452">
    <property type="entry name" value="TPR-like"/>
    <property type="match status" value="1"/>
</dbReference>
<dbReference type="RefSeq" id="XP_021561915.1">
    <property type="nucleotide sequence ID" value="XM_021706240.1"/>
</dbReference>
<feature type="region of interest" description="Disordered" evidence="1">
    <location>
        <begin position="23"/>
        <end position="45"/>
    </location>
</feature>
<proteinExistence type="predicted"/>
<sequence>MRTVTSNSESDWENTWTPTAHLSQTCESQRARKRRPTPGTSCARGGLDGDGVRFPLYWLARPLSAPFHFVLTRRQWFHEETESSDDAEALTVKKFRGDLAYRRQEFQKALQEYSSVSAKLSSSHFAMKRDVQEGQARCLAHLGRHVEALEMAVDLENKATNTDHLTAVLYLQLAICSSLRNLEETIFCLQKLISLHPFYPWNWSRLAEAYLSQGPAPSAAYTSSQKQDSFASSDRTVRSSSPRSGKDYLLCFPEGLPESSVFGEASGRNSQKKESALPNTQHCLADEREAKSLETRVKACASLMRTRLLLQLSQPQQASFALERNLRTQQEVGDKMRALGFGEDALLLVAEVMGEDIFPEKMRGDLQPEVECVGPAALAALVTTTSEEFEDKWFRKIKDHFCPSEGHFLPGIQVSAAGALHKQSRRRLSLCELSLFVSDRIPCQSQNIGH</sequence>
<feature type="region of interest" description="Disordered" evidence="1">
    <location>
        <begin position="222"/>
        <end position="243"/>
    </location>
</feature>
<name>A0A3Q0DIH1_CARSF</name>
<dbReference type="OrthoDB" id="6334002at2759"/>
<evidence type="ECO:0000256" key="1">
    <source>
        <dbReference type="SAM" id="MobiDB-lite"/>
    </source>
</evidence>
<dbReference type="Proteomes" id="UP000189704">
    <property type="component" value="Unplaced"/>
</dbReference>
<gene>
    <name evidence="3" type="primary">CUNH8orf76</name>
</gene>